<evidence type="ECO:0000313" key="2">
    <source>
        <dbReference type="EMBL" id="MBZ2198963.1"/>
    </source>
</evidence>
<dbReference type="Proteomes" id="UP000826651">
    <property type="component" value="Unassembled WGS sequence"/>
</dbReference>
<dbReference type="Pfam" id="PF01547">
    <property type="entry name" value="SBP_bac_1"/>
    <property type="match status" value="1"/>
</dbReference>
<name>A0ABS7SF30_9MICO</name>
<dbReference type="SUPFAM" id="SSF53850">
    <property type="entry name" value="Periplasmic binding protein-like II"/>
    <property type="match status" value="1"/>
</dbReference>
<accession>A0ABS7SF30</accession>
<sequence length="445" mass="47285">MRKHSRIRFAAAAAAVGLLALAGCSSGSVDEPSGEPEQGTIDWWGWNPDDSQYQEIVDLFNEEYPDITVNYRFIQFSDYLNALRLGLTSGDGPDVFGVQTGAMATQFAPLSADLTPYLTENLGDDWSDQILAADQLNIDGSQMGLPWMVTGGGTIQVNMTLLESLGLEAPTNLDEWQEVCAGLETAGYDCLIQGAKDDWQNIDVFQAIANQVEVGYFYDALAGSQPFDSPEMTTAFEGWQELFDLGVIQEGAFGTTAYPDAADTFRSGEAGMIAFGTWQNQDMTQSRLDTYAEQYGDPAVAQTEFLLVPFPNVVEPSGTADLTLFGGPDVAWSMDASSDASATAWTFLSWLSTSQASQERIAGTLQQPGLASVAIDTSDIRTERQTEAVEAQAGALADLAGPRQIESADVQAALGDALASVANGSMTAAEAVTAVQAAIDTAAAA</sequence>
<organism evidence="2 3">
    <name type="scientific">Occultella gossypii</name>
    <dbReference type="NCBI Taxonomy" id="2800820"/>
    <lineage>
        <taxon>Bacteria</taxon>
        <taxon>Bacillati</taxon>
        <taxon>Actinomycetota</taxon>
        <taxon>Actinomycetes</taxon>
        <taxon>Micrococcales</taxon>
        <taxon>Ruaniaceae</taxon>
        <taxon>Occultella</taxon>
    </lineage>
</organism>
<feature type="signal peptide" evidence="1">
    <location>
        <begin position="1"/>
        <end position="22"/>
    </location>
</feature>
<dbReference type="PROSITE" id="PS51257">
    <property type="entry name" value="PROKAR_LIPOPROTEIN"/>
    <property type="match status" value="1"/>
</dbReference>
<dbReference type="PANTHER" id="PTHR43649:SF12">
    <property type="entry name" value="DIACETYLCHITOBIOSE BINDING PROTEIN DASA"/>
    <property type="match status" value="1"/>
</dbReference>
<evidence type="ECO:0000313" key="3">
    <source>
        <dbReference type="Proteomes" id="UP000826651"/>
    </source>
</evidence>
<evidence type="ECO:0000256" key="1">
    <source>
        <dbReference type="SAM" id="SignalP"/>
    </source>
</evidence>
<dbReference type="InterPro" id="IPR050490">
    <property type="entry name" value="Bact_solute-bd_prot1"/>
</dbReference>
<protein>
    <submittedName>
        <fullName evidence="2">Carbohydrate ABC transporter substrate-binding protein</fullName>
    </submittedName>
</protein>
<dbReference type="Gene3D" id="3.40.190.10">
    <property type="entry name" value="Periplasmic binding protein-like II"/>
    <property type="match status" value="2"/>
</dbReference>
<dbReference type="RefSeq" id="WP_223410709.1">
    <property type="nucleotide sequence ID" value="NZ_JAGSHT010000022.1"/>
</dbReference>
<dbReference type="InterPro" id="IPR006059">
    <property type="entry name" value="SBP"/>
</dbReference>
<dbReference type="PANTHER" id="PTHR43649">
    <property type="entry name" value="ARABINOSE-BINDING PROTEIN-RELATED"/>
    <property type="match status" value="1"/>
</dbReference>
<keyword evidence="1" id="KW-0732">Signal</keyword>
<keyword evidence="3" id="KW-1185">Reference proteome</keyword>
<proteinExistence type="predicted"/>
<feature type="chain" id="PRO_5046622905" evidence="1">
    <location>
        <begin position="23"/>
        <end position="445"/>
    </location>
</feature>
<dbReference type="EMBL" id="JAGSHT010000022">
    <property type="protein sequence ID" value="MBZ2198963.1"/>
    <property type="molecule type" value="Genomic_DNA"/>
</dbReference>
<gene>
    <name evidence="2" type="ORF">KCQ71_22640</name>
</gene>
<reference evidence="2 3" key="1">
    <citation type="submission" date="2021-04" db="EMBL/GenBank/DDBJ databases">
        <title>Ruania sp. nov., isolated from sandy soil of mangrove forest.</title>
        <authorList>
            <person name="Ge X."/>
            <person name="Huang R."/>
            <person name="Liu W."/>
        </authorList>
    </citation>
    <scope>NUCLEOTIDE SEQUENCE [LARGE SCALE GENOMIC DNA]</scope>
    <source>
        <strain evidence="2 3">N2-46</strain>
    </source>
</reference>
<comment type="caution">
    <text evidence="2">The sequence shown here is derived from an EMBL/GenBank/DDBJ whole genome shotgun (WGS) entry which is preliminary data.</text>
</comment>